<dbReference type="GO" id="GO:0016020">
    <property type="term" value="C:membrane"/>
    <property type="evidence" value="ECO:0007669"/>
    <property type="project" value="TreeGrafter"/>
</dbReference>
<comment type="caution">
    <text evidence="5">The sequence shown here is derived from an EMBL/GenBank/DDBJ whole genome shotgun (WGS) entry which is preliminary data.</text>
</comment>
<dbReference type="PANTHER" id="PTHR44196">
    <property type="entry name" value="DEHYDROGENASE/REDUCTASE SDR FAMILY MEMBER 7B"/>
    <property type="match status" value="1"/>
</dbReference>
<dbReference type="Pfam" id="PF00106">
    <property type="entry name" value="adh_short"/>
    <property type="match status" value="1"/>
</dbReference>
<accession>A0AA37S8Y4</accession>
<sequence length="247" mass="26296">MSKTCLITGAARGIGRALAVEMAKHGYLLALTGRNQEQLAEVREEIVSVNPSAHVEIYVLDVTDYPSVFDVISVADQSLGGLDIVIANAGISVSKPVGVGGFEAHKSVIETNVLGLMATAEAILPFFKERNAGQFVAISSVAAFRGLPNHSSYCASKVAVKSYMESLSMELIGSKVLTTTLFPGYIDTDINKHMASRPFLISAEQGAKEMLSLIQKGVKVSTVPKKPWSVVSQLMKAVPESVLAKLS</sequence>
<evidence type="ECO:0000256" key="2">
    <source>
        <dbReference type="ARBA" id="ARBA00023002"/>
    </source>
</evidence>
<evidence type="ECO:0000313" key="6">
    <source>
        <dbReference type="Proteomes" id="UP001161389"/>
    </source>
</evidence>
<dbReference type="SUPFAM" id="SSF51735">
    <property type="entry name" value="NAD(P)-binding Rossmann-fold domains"/>
    <property type="match status" value="1"/>
</dbReference>
<reference evidence="5" key="1">
    <citation type="journal article" date="2014" name="Int. J. Syst. Evol. Microbiol.">
        <title>Complete genome sequence of Corynebacterium casei LMG S-19264T (=DSM 44701T), isolated from a smear-ripened cheese.</title>
        <authorList>
            <consortium name="US DOE Joint Genome Institute (JGI-PGF)"/>
            <person name="Walter F."/>
            <person name="Albersmeier A."/>
            <person name="Kalinowski J."/>
            <person name="Ruckert C."/>
        </authorList>
    </citation>
    <scope>NUCLEOTIDE SEQUENCE</scope>
    <source>
        <strain evidence="5">NBRC 110071</strain>
    </source>
</reference>
<dbReference type="InterPro" id="IPR002347">
    <property type="entry name" value="SDR_fam"/>
</dbReference>
<organism evidence="5 6">
    <name type="scientific">Litoribrevibacter albus</name>
    <dbReference type="NCBI Taxonomy" id="1473156"/>
    <lineage>
        <taxon>Bacteria</taxon>
        <taxon>Pseudomonadati</taxon>
        <taxon>Pseudomonadota</taxon>
        <taxon>Gammaproteobacteria</taxon>
        <taxon>Oceanospirillales</taxon>
        <taxon>Oceanospirillaceae</taxon>
        <taxon>Litoribrevibacter</taxon>
    </lineage>
</organism>
<dbReference type="InterPro" id="IPR036291">
    <property type="entry name" value="NAD(P)-bd_dom_sf"/>
</dbReference>
<evidence type="ECO:0000256" key="3">
    <source>
        <dbReference type="RuleBase" id="RU000363"/>
    </source>
</evidence>
<dbReference type="GO" id="GO:0016491">
    <property type="term" value="F:oxidoreductase activity"/>
    <property type="evidence" value="ECO:0007669"/>
    <property type="project" value="UniProtKB-KW"/>
</dbReference>
<evidence type="ECO:0000259" key="4">
    <source>
        <dbReference type="SMART" id="SM00822"/>
    </source>
</evidence>
<dbReference type="PRINTS" id="PR00081">
    <property type="entry name" value="GDHRDH"/>
</dbReference>
<dbReference type="SMART" id="SM00822">
    <property type="entry name" value="PKS_KR"/>
    <property type="match status" value="1"/>
</dbReference>
<dbReference type="EMBL" id="BSNM01000006">
    <property type="protein sequence ID" value="GLQ30609.1"/>
    <property type="molecule type" value="Genomic_DNA"/>
</dbReference>
<evidence type="ECO:0000313" key="5">
    <source>
        <dbReference type="EMBL" id="GLQ30609.1"/>
    </source>
</evidence>
<comment type="similarity">
    <text evidence="1 3">Belongs to the short-chain dehydrogenases/reductases (SDR) family.</text>
</comment>
<gene>
    <name evidence="5" type="ORF">GCM10007876_10870</name>
</gene>
<keyword evidence="6" id="KW-1185">Reference proteome</keyword>
<keyword evidence="2" id="KW-0560">Oxidoreductase</keyword>
<name>A0AA37S8Y4_9GAMM</name>
<dbReference type="AlphaFoldDB" id="A0AA37S8Y4"/>
<evidence type="ECO:0000256" key="1">
    <source>
        <dbReference type="ARBA" id="ARBA00006484"/>
    </source>
</evidence>
<dbReference type="PANTHER" id="PTHR44196:SF3">
    <property type="entry name" value="SHORT CHAIN DEHYDROGENASE FAMILY PROTEIN"/>
    <property type="match status" value="1"/>
</dbReference>
<dbReference type="Gene3D" id="3.40.50.720">
    <property type="entry name" value="NAD(P)-binding Rossmann-like Domain"/>
    <property type="match status" value="1"/>
</dbReference>
<dbReference type="Proteomes" id="UP001161389">
    <property type="component" value="Unassembled WGS sequence"/>
</dbReference>
<dbReference type="PRINTS" id="PR00080">
    <property type="entry name" value="SDRFAMILY"/>
</dbReference>
<dbReference type="RefSeq" id="WP_284379718.1">
    <property type="nucleotide sequence ID" value="NZ_BSNM01000006.1"/>
</dbReference>
<feature type="domain" description="Ketoreductase" evidence="4">
    <location>
        <begin position="3"/>
        <end position="189"/>
    </location>
</feature>
<protein>
    <submittedName>
        <fullName evidence="5">3-oxoacyl-ACP reductase</fullName>
    </submittedName>
</protein>
<reference evidence="5" key="2">
    <citation type="submission" date="2023-01" db="EMBL/GenBank/DDBJ databases">
        <title>Draft genome sequence of Litoribrevibacter albus strain NBRC 110071.</title>
        <authorList>
            <person name="Sun Q."/>
            <person name="Mori K."/>
        </authorList>
    </citation>
    <scope>NUCLEOTIDE SEQUENCE</scope>
    <source>
        <strain evidence="5">NBRC 110071</strain>
    </source>
</reference>
<dbReference type="InterPro" id="IPR057326">
    <property type="entry name" value="KR_dom"/>
</dbReference>
<proteinExistence type="inferred from homology"/>
<dbReference type="PROSITE" id="PS00061">
    <property type="entry name" value="ADH_SHORT"/>
    <property type="match status" value="1"/>
</dbReference>
<dbReference type="InterPro" id="IPR020904">
    <property type="entry name" value="Sc_DH/Rdtase_CS"/>
</dbReference>